<feature type="transmembrane region" description="Helical" evidence="1">
    <location>
        <begin position="263"/>
        <end position="280"/>
    </location>
</feature>
<dbReference type="EMBL" id="BMPZ01000008">
    <property type="protein sequence ID" value="GGI87642.1"/>
    <property type="molecule type" value="Genomic_DNA"/>
</dbReference>
<proteinExistence type="predicted"/>
<dbReference type="Proteomes" id="UP000613743">
    <property type="component" value="Unassembled WGS sequence"/>
</dbReference>
<evidence type="ECO:0000313" key="2">
    <source>
        <dbReference type="EMBL" id="GGI87642.1"/>
    </source>
</evidence>
<keyword evidence="1" id="KW-1133">Transmembrane helix</keyword>
<dbReference type="AlphaFoldDB" id="A0A917NBZ4"/>
<reference evidence="2" key="1">
    <citation type="journal article" date="2014" name="Int. J. Syst. Evol. Microbiol.">
        <title>Complete genome sequence of Corynebacterium casei LMG S-19264T (=DSM 44701T), isolated from a smear-ripened cheese.</title>
        <authorList>
            <consortium name="US DOE Joint Genome Institute (JGI-PGF)"/>
            <person name="Walter F."/>
            <person name="Albersmeier A."/>
            <person name="Kalinowski J."/>
            <person name="Ruckert C."/>
        </authorList>
    </citation>
    <scope>NUCLEOTIDE SEQUENCE</scope>
    <source>
        <strain evidence="2">JCM 30804</strain>
    </source>
</reference>
<name>A0A917NBZ4_9GAMM</name>
<evidence type="ECO:0000313" key="3">
    <source>
        <dbReference type="Proteomes" id="UP000613743"/>
    </source>
</evidence>
<keyword evidence="3" id="KW-1185">Reference proteome</keyword>
<reference evidence="2" key="2">
    <citation type="submission" date="2020-09" db="EMBL/GenBank/DDBJ databases">
        <authorList>
            <person name="Sun Q."/>
            <person name="Ohkuma M."/>
        </authorList>
    </citation>
    <scope>NUCLEOTIDE SEQUENCE</scope>
    <source>
        <strain evidence="2">JCM 30804</strain>
    </source>
</reference>
<comment type="caution">
    <text evidence="2">The sequence shown here is derived from an EMBL/GenBank/DDBJ whole genome shotgun (WGS) entry which is preliminary data.</text>
</comment>
<keyword evidence="1" id="KW-0472">Membrane</keyword>
<feature type="transmembrane region" description="Helical" evidence="1">
    <location>
        <begin position="235"/>
        <end position="257"/>
    </location>
</feature>
<accession>A0A917NBZ4</accession>
<organism evidence="2 3">
    <name type="scientific">Shewanella gelidii</name>
    <dbReference type="NCBI Taxonomy" id="1642821"/>
    <lineage>
        <taxon>Bacteria</taxon>
        <taxon>Pseudomonadati</taxon>
        <taxon>Pseudomonadota</taxon>
        <taxon>Gammaproteobacteria</taxon>
        <taxon>Alteromonadales</taxon>
        <taxon>Shewanellaceae</taxon>
        <taxon>Shewanella</taxon>
    </lineage>
</organism>
<protein>
    <submittedName>
        <fullName evidence="2">Uncharacterized protein</fullName>
    </submittedName>
</protein>
<evidence type="ECO:0000256" key="1">
    <source>
        <dbReference type="SAM" id="Phobius"/>
    </source>
</evidence>
<sequence>MLSLSIVDKYHLQLDVELDTQIKSAQWKMYLFFPAFMANDSDTYAPGQFKPKLLQQQTLSTHRNQDNSICDITNLTKLTTQKDAQHLPLFFTALADCVNNLLEQLKQLKKAQKQPFGDSQSLMGQFQPVANKIESLHKLLACLPKGKKHRYLKLATQLLSYHLFQALLAHKKRNKAPWLNIEIEKQLARAEKYKYRLSHDTEGGRERLLDKYEVSRRILNTPYLLKRKKLRGSKVAEQMIFAFAAALAMAFATAVAFATQQSFGNFSTPFFFSLVISYIFKDRIKELGRNYLLDKYFKFFFQSHYRLYSKYSSKAVMDIRESFFRISSHQLDDNVKKHRLYFAELDTNSIDGISVFHRHYRPQTNKDQSTPRKFKDKLTINLSKRLRAAPGITRNHYRVVADKVCSESVYRVQPIYVVIEQSHQQEQSVQLFRLITSRRGIHRLEVIEQSNHTNT</sequence>
<gene>
    <name evidence="2" type="ORF">GCM10009332_26160</name>
</gene>
<keyword evidence="1" id="KW-0812">Transmembrane</keyword>
<dbReference type="RefSeq" id="WP_188921647.1">
    <property type="nucleotide sequence ID" value="NZ_BMPZ01000008.1"/>
</dbReference>